<dbReference type="Pfam" id="PF01230">
    <property type="entry name" value="HIT"/>
    <property type="match status" value="1"/>
</dbReference>
<evidence type="ECO:0000313" key="9">
    <source>
        <dbReference type="EMBL" id="ABO94898.1"/>
    </source>
</evidence>
<evidence type="ECO:0000259" key="8">
    <source>
        <dbReference type="PROSITE" id="PS51084"/>
    </source>
</evidence>
<dbReference type="PANTHER" id="PTHR46243">
    <property type="entry name" value="BIS(5'-ADENOSYL)-TRIPHOSPHATASE"/>
    <property type="match status" value="1"/>
</dbReference>
<dbReference type="Gramene" id="ABO94898">
    <property type="protein sequence ID" value="ABO94898"/>
    <property type="gene ID" value="OSTLU_14523"/>
</dbReference>
<evidence type="ECO:0000256" key="4">
    <source>
        <dbReference type="PIRSR" id="PIRSR639383-2"/>
    </source>
</evidence>
<comment type="cofactor">
    <cofactor evidence="7">
        <name>Mn(2+)</name>
        <dbReference type="ChEBI" id="CHEBI:29035"/>
    </cofactor>
</comment>
<comment type="catalytic activity">
    <reaction evidence="7">
        <text>P(1),P(3)-bis(5'-adenosyl) triphosphate + H2O = AMP + ADP + 2 H(+)</text>
        <dbReference type="Rhea" id="RHEA:13893"/>
        <dbReference type="ChEBI" id="CHEBI:15377"/>
        <dbReference type="ChEBI" id="CHEBI:15378"/>
        <dbReference type="ChEBI" id="CHEBI:58529"/>
        <dbReference type="ChEBI" id="CHEBI:456215"/>
        <dbReference type="ChEBI" id="CHEBI:456216"/>
        <dbReference type="EC" id="3.6.1.29"/>
    </reaction>
</comment>
<dbReference type="KEGG" id="olu:OSTLU_14523"/>
<evidence type="ECO:0000256" key="1">
    <source>
        <dbReference type="ARBA" id="ARBA00022741"/>
    </source>
</evidence>
<keyword evidence="2 7" id="KW-0378">Hydrolase</keyword>
<organism evidence="9 10">
    <name type="scientific">Ostreococcus lucimarinus (strain CCE9901)</name>
    <dbReference type="NCBI Taxonomy" id="436017"/>
    <lineage>
        <taxon>Eukaryota</taxon>
        <taxon>Viridiplantae</taxon>
        <taxon>Chlorophyta</taxon>
        <taxon>Mamiellophyceae</taxon>
        <taxon>Mamiellales</taxon>
        <taxon>Bathycoccaceae</taxon>
        <taxon>Ostreococcus</taxon>
    </lineage>
</organism>
<dbReference type="PROSITE" id="PS00892">
    <property type="entry name" value="HIT_1"/>
    <property type="match status" value="1"/>
</dbReference>
<dbReference type="AlphaFoldDB" id="A4RU38"/>
<evidence type="ECO:0000313" key="10">
    <source>
        <dbReference type="Proteomes" id="UP000001568"/>
    </source>
</evidence>
<feature type="binding site" evidence="4">
    <location>
        <position position="92"/>
    </location>
    <ligand>
        <name>substrate</name>
    </ligand>
</feature>
<dbReference type="EC" id="3.6.1.29" evidence="7"/>
<reference evidence="9 10" key="1">
    <citation type="journal article" date="2007" name="Proc. Natl. Acad. Sci. U.S.A.">
        <title>The tiny eukaryote Ostreococcus provides genomic insights into the paradox of plankton speciation.</title>
        <authorList>
            <person name="Palenik B."/>
            <person name="Grimwood J."/>
            <person name="Aerts A."/>
            <person name="Rouze P."/>
            <person name="Salamov A."/>
            <person name="Putnam N."/>
            <person name="Dupont C."/>
            <person name="Jorgensen R."/>
            <person name="Derelle E."/>
            <person name="Rombauts S."/>
            <person name="Zhou K."/>
            <person name="Otillar R."/>
            <person name="Merchant S.S."/>
            <person name="Podell S."/>
            <person name="Gaasterland T."/>
            <person name="Napoli C."/>
            <person name="Gendler K."/>
            <person name="Manuell A."/>
            <person name="Tai V."/>
            <person name="Vallon O."/>
            <person name="Piganeau G."/>
            <person name="Jancek S."/>
            <person name="Heijde M."/>
            <person name="Jabbari K."/>
            <person name="Bowler C."/>
            <person name="Lohr M."/>
            <person name="Robbens S."/>
            <person name="Werner G."/>
            <person name="Dubchak I."/>
            <person name="Pazour G.J."/>
            <person name="Ren Q."/>
            <person name="Paulsen I."/>
            <person name="Delwiche C."/>
            <person name="Schmutz J."/>
            <person name="Rokhsar D."/>
            <person name="Van de Peer Y."/>
            <person name="Moreau H."/>
            <person name="Grigoriev I.V."/>
        </authorList>
    </citation>
    <scope>NUCLEOTIDE SEQUENCE [LARGE SCALE GENOMIC DNA]</scope>
    <source>
        <strain evidence="9 10">CCE9901</strain>
    </source>
</reference>
<dbReference type="GeneID" id="5001016"/>
<feature type="binding site" evidence="4">
    <location>
        <position position="36"/>
    </location>
    <ligand>
        <name>substrate</name>
    </ligand>
</feature>
<name>A4RU38_OSTLU</name>
<proteinExistence type="predicted"/>
<dbReference type="PANTHER" id="PTHR46243:SF1">
    <property type="entry name" value="BIS(5'-ADENOSYL)-TRIPHOSPHATASE"/>
    <property type="match status" value="1"/>
</dbReference>
<dbReference type="InterPro" id="IPR039383">
    <property type="entry name" value="FHIT"/>
</dbReference>
<dbReference type="InterPro" id="IPR011146">
    <property type="entry name" value="HIT-like"/>
</dbReference>
<evidence type="ECO:0000256" key="6">
    <source>
        <dbReference type="PROSITE-ProRule" id="PRU00464"/>
    </source>
</evidence>
<protein>
    <recommendedName>
        <fullName evidence="7">Bis(5'-adenosyl)-triphosphatase</fullName>
        <ecNumber evidence="7">3.6.1.29</ecNumber>
    </recommendedName>
</protein>
<dbReference type="Proteomes" id="UP000001568">
    <property type="component" value="Chromosome 3"/>
</dbReference>
<feature type="binding site" evidence="4">
    <location>
        <position position="107"/>
    </location>
    <ligand>
        <name>substrate</name>
    </ligand>
</feature>
<feature type="active site" description="Tele-AMP-histidine intermediate" evidence="3">
    <location>
        <position position="105"/>
    </location>
</feature>
<feature type="binding site" evidence="4">
    <location>
        <begin position="98"/>
        <end position="101"/>
    </location>
    <ligand>
        <name>substrate</name>
    </ligand>
</feature>
<dbReference type="FunFam" id="3.30.428.10:FF:000011">
    <property type="entry name" value="Fragile histidine triad"/>
    <property type="match status" value="1"/>
</dbReference>
<dbReference type="GO" id="GO:0047627">
    <property type="term" value="F:adenylylsulfatase activity"/>
    <property type="evidence" value="ECO:0007669"/>
    <property type="project" value="UniProtKB-ARBA"/>
</dbReference>
<evidence type="ECO:0000256" key="7">
    <source>
        <dbReference type="RuleBase" id="RU366076"/>
    </source>
</evidence>
<feature type="short sequence motif" description="Histidine triad motif" evidence="6">
    <location>
        <begin position="103"/>
        <end position="107"/>
    </location>
</feature>
<evidence type="ECO:0000256" key="2">
    <source>
        <dbReference type="ARBA" id="ARBA00022801"/>
    </source>
</evidence>
<dbReference type="InterPro" id="IPR051884">
    <property type="entry name" value="Bis(5'-adenosyl)-TPase_reg"/>
</dbReference>
<dbReference type="GO" id="GO:0047710">
    <property type="term" value="F:bis(5'-adenosyl)-triphosphatase activity"/>
    <property type="evidence" value="ECO:0007669"/>
    <property type="project" value="UniProtKB-UniRule"/>
</dbReference>
<dbReference type="InterPro" id="IPR019808">
    <property type="entry name" value="Histidine_triad_CS"/>
</dbReference>
<dbReference type="OrthoDB" id="680339at2759"/>
<keyword evidence="1 7" id="KW-0547">Nucleotide-binding</keyword>
<dbReference type="RefSeq" id="XP_001416605.1">
    <property type="nucleotide sequence ID" value="XM_001416568.1"/>
</dbReference>
<feature type="domain" description="HIT" evidence="8">
    <location>
        <begin position="10"/>
        <end position="118"/>
    </location>
</feature>
<dbReference type="HOGENOM" id="CLU_056776_7_1_1"/>
<dbReference type="eggNOG" id="KOG3379">
    <property type="taxonomic scope" value="Eukaryota"/>
</dbReference>
<dbReference type="Gene3D" id="3.30.428.10">
    <property type="entry name" value="HIT-like"/>
    <property type="match status" value="1"/>
</dbReference>
<feature type="site" description="Important for induction of apoptosis" evidence="5">
    <location>
        <position position="123"/>
    </location>
</feature>
<dbReference type="OMA" id="DAIYGMM"/>
<dbReference type="EMBL" id="CP000583">
    <property type="protein sequence ID" value="ABO94898.1"/>
    <property type="molecule type" value="Genomic_DNA"/>
</dbReference>
<sequence>MSSDARAHGDGVSFGPIAIPGAQVFYETSQTFALVNLKPVVPGHVLVCPRRSTPKFTDLSDEEISDLWRTVAVIQRALEREHDTSSSTLAIQDGPLAGQTVPHVHVHVLPRRVGDFARNDDVYDDLERWNADGSKALDDDRPPRSAEEMRAEADALRALF</sequence>
<dbReference type="STRING" id="436017.A4RU38"/>
<dbReference type="CDD" id="cd01275">
    <property type="entry name" value="FHIT"/>
    <property type="match status" value="1"/>
</dbReference>
<evidence type="ECO:0000256" key="5">
    <source>
        <dbReference type="PIRSR" id="PIRSR639383-3"/>
    </source>
</evidence>
<dbReference type="SUPFAM" id="SSF54197">
    <property type="entry name" value="HIT-like"/>
    <property type="match status" value="1"/>
</dbReference>
<evidence type="ECO:0000256" key="3">
    <source>
        <dbReference type="PIRSR" id="PIRSR639383-1"/>
    </source>
</evidence>
<dbReference type="GO" id="GO:0000166">
    <property type="term" value="F:nucleotide binding"/>
    <property type="evidence" value="ECO:0007669"/>
    <property type="project" value="UniProtKB-KW"/>
</dbReference>
<accession>A4RU38</accession>
<gene>
    <name evidence="9" type="ORF">OSTLU_14523</name>
</gene>
<keyword evidence="10" id="KW-1185">Reference proteome</keyword>
<dbReference type="InterPro" id="IPR036265">
    <property type="entry name" value="HIT-like_sf"/>
</dbReference>
<dbReference type="PROSITE" id="PS51084">
    <property type="entry name" value="HIT_2"/>
    <property type="match status" value="1"/>
</dbReference>